<feature type="compositionally biased region" description="Polar residues" evidence="1">
    <location>
        <begin position="96"/>
        <end position="112"/>
    </location>
</feature>
<protein>
    <recommendedName>
        <fullName evidence="4">Protein kinase A anchor protein nuclear localisation signal domain-containing protein</fullName>
    </recommendedName>
</protein>
<name>A0ABD3QBX1_9STRA</name>
<evidence type="ECO:0000256" key="1">
    <source>
        <dbReference type="SAM" id="MobiDB-lite"/>
    </source>
</evidence>
<sequence>MNRVRERESTSLDASRSGNSAAAGTPECSGKQKEAQQSSNPSEEREDENQALCIQSDGPAAGRLYNSYLKIVMDDAVFETLHSLMQKLKAGWETMESSSDTQEIQQQSNFSTEIDVEASRPSSDQQLKFADAIQSNPPLHPMMPLPKLKIKPRSLRSLHMTYFFCGRKLDEMPSDQVILWNSKLKEKLCGINSKFNSRGERPNYSLRLKALDVFPPQRRNLIVATFESSSDLDELYEELCDLAMTPKSELEQANSNDGGDAHSYFQKEYEFPLLRKPVSLQMKKRRQRQKRNKHHSAPWMAHVTLANIVGGKNGGIKQLGEWLSDQQFGTSKEHSIELLDELCTTVADMRGRDVAVNGLSLGGPHPHHVDLDWNFPFNVD</sequence>
<feature type="compositionally biased region" description="Basic and acidic residues" evidence="1">
    <location>
        <begin position="1"/>
        <end position="10"/>
    </location>
</feature>
<dbReference type="EMBL" id="JABMIG020000053">
    <property type="protein sequence ID" value="KAL3797638.1"/>
    <property type="molecule type" value="Genomic_DNA"/>
</dbReference>
<evidence type="ECO:0008006" key="4">
    <source>
        <dbReference type="Google" id="ProtNLM"/>
    </source>
</evidence>
<evidence type="ECO:0000313" key="2">
    <source>
        <dbReference type="EMBL" id="KAL3797638.1"/>
    </source>
</evidence>
<gene>
    <name evidence="2" type="ORF">HJC23_013470</name>
</gene>
<evidence type="ECO:0000313" key="3">
    <source>
        <dbReference type="Proteomes" id="UP001516023"/>
    </source>
</evidence>
<dbReference type="AlphaFoldDB" id="A0ABD3QBX1"/>
<feature type="region of interest" description="Disordered" evidence="1">
    <location>
        <begin position="1"/>
        <end position="50"/>
    </location>
</feature>
<accession>A0ABD3QBX1</accession>
<reference evidence="2 3" key="1">
    <citation type="journal article" date="2020" name="G3 (Bethesda)">
        <title>Improved Reference Genome for Cyclotella cryptica CCMP332, a Model for Cell Wall Morphogenesis, Salinity Adaptation, and Lipid Production in Diatoms (Bacillariophyta).</title>
        <authorList>
            <person name="Roberts W.R."/>
            <person name="Downey K.M."/>
            <person name="Ruck E.C."/>
            <person name="Traller J.C."/>
            <person name="Alverson A.J."/>
        </authorList>
    </citation>
    <scope>NUCLEOTIDE SEQUENCE [LARGE SCALE GENOMIC DNA]</scope>
    <source>
        <strain evidence="2 3">CCMP332</strain>
    </source>
</reference>
<proteinExistence type="predicted"/>
<keyword evidence="3" id="KW-1185">Reference proteome</keyword>
<dbReference type="Proteomes" id="UP001516023">
    <property type="component" value="Unassembled WGS sequence"/>
</dbReference>
<feature type="region of interest" description="Disordered" evidence="1">
    <location>
        <begin position="96"/>
        <end position="122"/>
    </location>
</feature>
<comment type="caution">
    <text evidence="2">The sequence shown here is derived from an EMBL/GenBank/DDBJ whole genome shotgun (WGS) entry which is preliminary data.</text>
</comment>
<feature type="compositionally biased region" description="Polar residues" evidence="1">
    <location>
        <begin position="11"/>
        <end position="22"/>
    </location>
</feature>
<organism evidence="2 3">
    <name type="scientific">Cyclotella cryptica</name>
    <dbReference type="NCBI Taxonomy" id="29204"/>
    <lineage>
        <taxon>Eukaryota</taxon>
        <taxon>Sar</taxon>
        <taxon>Stramenopiles</taxon>
        <taxon>Ochrophyta</taxon>
        <taxon>Bacillariophyta</taxon>
        <taxon>Coscinodiscophyceae</taxon>
        <taxon>Thalassiosirophycidae</taxon>
        <taxon>Stephanodiscales</taxon>
        <taxon>Stephanodiscaceae</taxon>
        <taxon>Cyclotella</taxon>
    </lineage>
</organism>
<dbReference type="Gene3D" id="3.90.1140.10">
    <property type="entry name" value="Cyclic phosphodiesterase"/>
    <property type="match status" value="1"/>
</dbReference>